<sequence>MATSAASTMMTATYTYETTTNNSSEEEEIFMILFIASAVVNVIFLLLCLICIIKHCFGRETPFQFTGDDATKHYVPRSLNREWQRNRGGLFPSVGSLRRLPTESSFQPKSRIPQNPLPAIPLEDQNQLSVTINPLNTPIPEDNELPPSGPPPPVPVSKRPGMRRKRSLISRFSRRFSETEPASIYIDVDQKASHLKKHVETSSLEKSLIDDHLRKAMLPHSPACTAQETQHMSSSAYLTAAPMGENRLGVTAEPMKTFAIRKAV</sequence>
<organism evidence="3 4">
    <name type="scientific">Stichopus japonicus</name>
    <name type="common">Sea cucumber</name>
    <dbReference type="NCBI Taxonomy" id="307972"/>
    <lineage>
        <taxon>Eukaryota</taxon>
        <taxon>Metazoa</taxon>
        <taxon>Echinodermata</taxon>
        <taxon>Eleutherozoa</taxon>
        <taxon>Echinozoa</taxon>
        <taxon>Holothuroidea</taxon>
        <taxon>Aspidochirotacea</taxon>
        <taxon>Aspidochirotida</taxon>
        <taxon>Stichopodidae</taxon>
        <taxon>Apostichopus</taxon>
    </lineage>
</organism>
<feature type="region of interest" description="Disordered" evidence="1">
    <location>
        <begin position="100"/>
        <end position="120"/>
    </location>
</feature>
<evidence type="ECO:0000256" key="2">
    <source>
        <dbReference type="SAM" id="Phobius"/>
    </source>
</evidence>
<name>A0A2G8JYD7_STIJA</name>
<dbReference type="OrthoDB" id="10594043at2759"/>
<dbReference type="EMBL" id="MRZV01001084">
    <property type="protein sequence ID" value="PIK40786.1"/>
    <property type="molecule type" value="Genomic_DNA"/>
</dbReference>
<reference evidence="3 4" key="1">
    <citation type="journal article" date="2017" name="PLoS Biol.">
        <title>The sea cucumber genome provides insights into morphological evolution and visceral regeneration.</title>
        <authorList>
            <person name="Zhang X."/>
            <person name="Sun L."/>
            <person name="Yuan J."/>
            <person name="Sun Y."/>
            <person name="Gao Y."/>
            <person name="Zhang L."/>
            <person name="Li S."/>
            <person name="Dai H."/>
            <person name="Hamel J.F."/>
            <person name="Liu C."/>
            <person name="Yu Y."/>
            <person name="Liu S."/>
            <person name="Lin W."/>
            <person name="Guo K."/>
            <person name="Jin S."/>
            <person name="Xu P."/>
            <person name="Storey K.B."/>
            <person name="Huan P."/>
            <person name="Zhang T."/>
            <person name="Zhou Y."/>
            <person name="Zhang J."/>
            <person name="Lin C."/>
            <person name="Li X."/>
            <person name="Xing L."/>
            <person name="Huo D."/>
            <person name="Sun M."/>
            <person name="Wang L."/>
            <person name="Mercier A."/>
            <person name="Li F."/>
            <person name="Yang H."/>
            <person name="Xiang J."/>
        </authorList>
    </citation>
    <scope>NUCLEOTIDE SEQUENCE [LARGE SCALE GENOMIC DNA]</scope>
    <source>
        <strain evidence="3">Shaxun</strain>
        <tissue evidence="3">Muscle</tissue>
    </source>
</reference>
<protein>
    <submittedName>
        <fullName evidence="3">Uncharacterized protein</fullName>
    </submittedName>
</protein>
<keyword evidence="4" id="KW-1185">Reference proteome</keyword>
<comment type="caution">
    <text evidence="3">The sequence shown here is derived from an EMBL/GenBank/DDBJ whole genome shotgun (WGS) entry which is preliminary data.</text>
</comment>
<keyword evidence="2" id="KW-1133">Transmembrane helix</keyword>
<proteinExistence type="predicted"/>
<keyword evidence="2" id="KW-0812">Transmembrane</keyword>
<dbReference type="AlphaFoldDB" id="A0A2G8JYD7"/>
<evidence type="ECO:0000313" key="3">
    <source>
        <dbReference type="EMBL" id="PIK40786.1"/>
    </source>
</evidence>
<feature type="region of interest" description="Disordered" evidence="1">
    <location>
        <begin position="134"/>
        <end position="163"/>
    </location>
</feature>
<gene>
    <name evidence="3" type="ORF">BSL78_22366</name>
</gene>
<dbReference type="Proteomes" id="UP000230750">
    <property type="component" value="Unassembled WGS sequence"/>
</dbReference>
<accession>A0A2G8JYD7</accession>
<feature type="transmembrane region" description="Helical" evidence="2">
    <location>
        <begin position="29"/>
        <end position="53"/>
    </location>
</feature>
<evidence type="ECO:0000313" key="4">
    <source>
        <dbReference type="Proteomes" id="UP000230750"/>
    </source>
</evidence>
<keyword evidence="2" id="KW-0472">Membrane</keyword>
<evidence type="ECO:0000256" key="1">
    <source>
        <dbReference type="SAM" id="MobiDB-lite"/>
    </source>
</evidence>